<organism evidence="1 2">
    <name type="scientific">Funneliformis mosseae</name>
    <name type="common">Endomycorrhizal fungus</name>
    <name type="synonym">Glomus mosseae</name>
    <dbReference type="NCBI Taxonomy" id="27381"/>
    <lineage>
        <taxon>Eukaryota</taxon>
        <taxon>Fungi</taxon>
        <taxon>Fungi incertae sedis</taxon>
        <taxon>Mucoromycota</taxon>
        <taxon>Glomeromycotina</taxon>
        <taxon>Glomeromycetes</taxon>
        <taxon>Glomerales</taxon>
        <taxon>Glomeraceae</taxon>
        <taxon>Funneliformis</taxon>
    </lineage>
</organism>
<dbReference type="GO" id="GO:0004767">
    <property type="term" value="F:sphingomyelin phosphodiesterase activity"/>
    <property type="evidence" value="ECO:0007669"/>
    <property type="project" value="InterPro"/>
</dbReference>
<proteinExistence type="predicted"/>
<dbReference type="AlphaFoldDB" id="A0A9N9ADA4"/>
<name>A0A9N9ADA4_FUNMO</name>
<dbReference type="PANTHER" id="PTHR16320:SF1">
    <property type="entry name" value="SPHINGOMYELINASE DDB_G0288017"/>
    <property type="match status" value="1"/>
</dbReference>
<evidence type="ECO:0000313" key="1">
    <source>
        <dbReference type="EMBL" id="CAG8525022.1"/>
    </source>
</evidence>
<reference evidence="1" key="1">
    <citation type="submission" date="2021-06" db="EMBL/GenBank/DDBJ databases">
        <authorList>
            <person name="Kallberg Y."/>
            <person name="Tangrot J."/>
            <person name="Rosling A."/>
        </authorList>
    </citation>
    <scope>NUCLEOTIDE SEQUENCE</scope>
    <source>
        <strain evidence="1">87-6 pot B 2015</strain>
    </source>
</reference>
<keyword evidence="2" id="KW-1185">Reference proteome</keyword>
<comment type="caution">
    <text evidence="1">The sequence shown here is derived from an EMBL/GenBank/DDBJ whole genome shotgun (WGS) entry which is preliminary data.</text>
</comment>
<dbReference type="InterPro" id="IPR036691">
    <property type="entry name" value="Endo/exonu/phosph_ase_sf"/>
</dbReference>
<protein>
    <submittedName>
        <fullName evidence="1">9404_t:CDS:1</fullName>
    </submittedName>
</protein>
<dbReference type="InterPro" id="IPR038772">
    <property type="entry name" value="Sph/SMPD2-like"/>
</dbReference>
<evidence type="ECO:0000313" key="2">
    <source>
        <dbReference type="Proteomes" id="UP000789375"/>
    </source>
</evidence>
<sequence length="168" mass="19157">MSESNEVNAQSKIKARLLSCNLFLRPPLIKNNYSDYKEDRLAYFIDNVLANYDIICLEEMFSFGSSRRTRLLEAADKAGFKYSLTLPCKVEFKIAIDGGLVLLIKKELPLKGPVKMMSLDKLMAYNQPYHSLSTRKRKTLRTKTFNIACSPPYKESDVSSSRIENVSV</sequence>
<dbReference type="EMBL" id="CAJVPP010000966">
    <property type="protein sequence ID" value="CAG8525022.1"/>
    <property type="molecule type" value="Genomic_DNA"/>
</dbReference>
<dbReference type="GO" id="GO:0005737">
    <property type="term" value="C:cytoplasm"/>
    <property type="evidence" value="ECO:0007669"/>
    <property type="project" value="TreeGrafter"/>
</dbReference>
<accession>A0A9N9ADA4</accession>
<dbReference type="Proteomes" id="UP000789375">
    <property type="component" value="Unassembled WGS sequence"/>
</dbReference>
<dbReference type="SUPFAM" id="SSF56219">
    <property type="entry name" value="DNase I-like"/>
    <property type="match status" value="1"/>
</dbReference>
<dbReference type="Gene3D" id="3.60.10.10">
    <property type="entry name" value="Endonuclease/exonuclease/phosphatase"/>
    <property type="match status" value="1"/>
</dbReference>
<dbReference type="PANTHER" id="PTHR16320">
    <property type="entry name" value="SPHINGOMYELINASE FAMILY MEMBER"/>
    <property type="match status" value="1"/>
</dbReference>
<gene>
    <name evidence="1" type="ORF">FMOSSE_LOCUS5223</name>
</gene>